<dbReference type="AlphaFoldDB" id="A0P6P5"/>
<name>A0P6P5_9PROT</name>
<evidence type="ECO:0000313" key="2">
    <source>
        <dbReference type="EMBL" id="EAV47205.1"/>
    </source>
</evidence>
<accession>A0P6P5</accession>
<evidence type="ECO:0000256" key="1">
    <source>
        <dbReference type="SAM" id="Phobius"/>
    </source>
</evidence>
<keyword evidence="3" id="KW-1185">Reference proteome</keyword>
<reference evidence="2 3" key="1">
    <citation type="submission" date="2006-11" db="EMBL/GenBank/DDBJ databases">
        <authorList>
            <person name="Giovannoni S."/>
            <person name="Vergin K."/>
            <person name="Ferriera S."/>
            <person name="Johnson J."/>
            <person name="Kravitz S."/>
            <person name="Beeson K."/>
            <person name="Sutton G."/>
            <person name="Rogers Y.-H."/>
            <person name="Friedman R."/>
            <person name="Frazier M."/>
            <person name="Venter J.C."/>
        </authorList>
    </citation>
    <scope>NUCLEOTIDE SEQUENCE [LARGE SCALE GENOMIC DNA]</scope>
    <source>
        <strain evidence="2 3">HTCC2181</strain>
    </source>
</reference>
<protein>
    <submittedName>
        <fullName evidence="2">Uncharacterized protein</fullName>
    </submittedName>
</protein>
<gene>
    <name evidence="2" type="ORF">MB2181_03990</name>
</gene>
<feature type="transmembrane region" description="Helical" evidence="1">
    <location>
        <begin position="49"/>
        <end position="75"/>
    </location>
</feature>
<dbReference type="EMBL" id="AAUX01000001">
    <property type="protein sequence ID" value="EAV47205.1"/>
    <property type="molecule type" value="Genomic_DNA"/>
</dbReference>
<keyword evidence="1" id="KW-1133">Transmembrane helix</keyword>
<evidence type="ECO:0000313" key="3">
    <source>
        <dbReference type="Proteomes" id="UP000054262"/>
    </source>
</evidence>
<organism evidence="2 3">
    <name type="scientific">Methylophilales bacterium HTCC2181</name>
    <dbReference type="NCBI Taxonomy" id="383631"/>
    <lineage>
        <taxon>Bacteria</taxon>
        <taxon>Pseudomonadati</taxon>
        <taxon>Pseudomonadota</taxon>
        <taxon>Betaproteobacteria</taxon>
        <taxon>Nitrosomonadales</taxon>
        <taxon>OM43 clade</taxon>
    </lineage>
</organism>
<comment type="caution">
    <text evidence="2">The sequence shown here is derived from an EMBL/GenBank/DDBJ whole genome shotgun (WGS) entry which is preliminary data.</text>
</comment>
<keyword evidence="1" id="KW-0812">Transmembrane</keyword>
<keyword evidence="1" id="KW-0472">Membrane</keyword>
<dbReference type="Proteomes" id="UP000054262">
    <property type="component" value="Unassembled WGS sequence"/>
</dbReference>
<sequence length="77" mass="8694">MAKIENKILAVNHAELNAWKSELLRKQTHTTIKSGKKCTRMSCCKMHTLFRCGLGTVTYLLVIAALLKYLGVFILNI</sequence>
<proteinExistence type="predicted"/>